<gene>
    <name evidence="6" type="primary">map</name>
    <name evidence="9" type="ORF">UX44_C0001G0032</name>
</gene>
<dbReference type="SUPFAM" id="SSF55920">
    <property type="entry name" value="Creatinase/aminopeptidase"/>
    <property type="match status" value="1"/>
</dbReference>
<dbReference type="InterPro" id="IPR000994">
    <property type="entry name" value="Pept_M24"/>
</dbReference>
<evidence type="ECO:0000259" key="8">
    <source>
        <dbReference type="Pfam" id="PF00557"/>
    </source>
</evidence>
<keyword evidence="4 6" id="KW-0479">Metal-binding</keyword>
<feature type="binding site" evidence="6">
    <location>
        <position position="104"/>
    </location>
    <ligand>
        <name>a divalent metal cation</name>
        <dbReference type="ChEBI" id="CHEBI:60240"/>
        <label>2</label>
        <note>catalytic</note>
    </ligand>
</feature>
<feature type="binding site" evidence="6">
    <location>
        <position position="104"/>
    </location>
    <ligand>
        <name>a divalent metal cation</name>
        <dbReference type="ChEBI" id="CHEBI:60240"/>
        <label>1</label>
    </ligand>
</feature>
<dbReference type="Proteomes" id="UP000034732">
    <property type="component" value="Unassembled WGS sequence"/>
</dbReference>
<keyword evidence="3 6" id="KW-0645">Protease</keyword>
<comment type="similarity">
    <text evidence="6">Belongs to the peptidase M24A family. Methionine aminopeptidase type 1 subfamily.</text>
</comment>
<feature type="binding site" evidence="6">
    <location>
        <position position="76"/>
    </location>
    <ligand>
        <name>substrate</name>
    </ligand>
</feature>
<dbReference type="GO" id="GO:0070006">
    <property type="term" value="F:metalloaminopeptidase activity"/>
    <property type="evidence" value="ECO:0007669"/>
    <property type="project" value="UniProtKB-UniRule"/>
</dbReference>
<dbReference type="GO" id="GO:0006508">
    <property type="term" value="P:proteolysis"/>
    <property type="evidence" value="ECO:0007669"/>
    <property type="project" value="UniProtKB-KW"/>
</dbReference>
<evidence type="ECO:0000256" key="7">
    <source>
        <dbReference type="RuleBase" id="RU003653"/>
    </source>
</evidence>
<evidence type="ECO:0000256" key="5">
    <source>
        <dbReference type="ARBA" id="ARBA00022801"/>
    </source>
</evidence>
<feature type="binding site" evidence="6">
    <location>
        <position position="229"/>
    </location>
    <ligand>
        <name>a divalent metal cation</name>
        <dbReference type="ChEBI" id="CHEBI:60240"/>
        <label>1</label>
    </ligand>
</feature>
<proteinExistence type="inferred from homology"/>
<feature type="binding site" evidence="6">
    <location>
        <position position="172"/>
    </location>
    <ligand>
        <name>substrate</name>
    </ligand>
</feature>
<feature type="binding site" evidence="6">
    <location>
        <position position="165"/>
    </location>
    <ligand>
        <name>a divalent metal cation</name>
        <dbReference type="ChEBI" id="CHEBI:60240"/>
        <label>2</label>
        <note>catalytic</note>
    </ligand>
</feature>
<feature type="binding site" evidence="6">
    <location>
        <position position="229"/>
    </location>
    <ligand>
        <name>a divalent metal cation</name>
        <dbReference type="ChEBI" id="CHEBI:60240"/>
        <label>2</label>
        <note>catalytic</note>
    </ligand>
</feature>
<evidence type="ECO:0000256" key="3">
    <source>
        <dbReference type="ARBA" id="ARBA00022670"/>
    </source>
</evidence>
<keyword evidence="2 6" id="KW-0031">Aminopeptidase</keyword>
<comment type="catalytic activity">
    <reaction evidence="6 7">
        <text>Release of N-terminal amino acids, preferentially methionine, from peptides and arylamides.</text>
        <dbReference type="EC" id="3.4.11.18"/>
    </reaction>
</comment>
<dbReference type="InterPro" id="IPR001714">
    <property type="entry name" value="Pept_M24_MAP"/>
</dbReference>
<dbReference type="InterPro" id="IPR036005">
    <property type="entry name" value="Creatinase/aminopeptidase-like"/>
</dbReference>
<evidence type="ECO:0000313" key="9">
    <source>
        <dbReference type="EMBL" id="KKU32187.1"/>
    </source>
</evidence>
<protein>
    <recommendedName>
        <fullName evidence="6 7">Methionine aminopeptidase</fullName>
        <shortName evidence="6">MAP</shortName>
        <shortName evidence="6">MetAP</shortName>
        <ecNumber evidence="6 7">3.4.11.18</ecNumber>
    </recommendedName>
    <alternativeName>
        <fullName evidence="6">Peptidase M</fullName>
    </alternativeName>
</protein>
<reference evidence="9 10" key="1">
    <citation type="journal article" date="2015" name="Nature">
        <title>rRNA introns, odd ribosomes, and small enigmatic genomes across a large radiation of phyla.</title>
        <authorList>
            <person name="Brown C.T."/>
            <person name="Hug L.A."/>
            <person name="Thomas B.C."/>
            <person name="Sharon I."/>
            <person name="Castelle C.J."/>
            <person name="Singh A."/>
            <person name="Wilkins M.J."/>
            <person name="Williams K.H."/>
            <person name="Banfield J.F."/>
        </authorList>
    </citation>
    <scope>NUCLEOTIDE SEQUENCE [LARGE SCALE GENOMIC DNA]</scope>
</reference>
<name>A0A0G1PHP3_UNCKA</name>
<dbReference type="PANTHER" id="PTHR43330:SF27">
    <property type="entry name" value="METHIONINE AMINOPEPTIDASE"/>
    <property type="match status" value="1"/>
</dbReference>
<dbReference type="PANTHER" id="PTHR43330">
    <property type="entry name" value="METHIONINE AMINOPEPTIDASE"/>
    <property type="match status" value="1"/>
</dbReference>
<dbReference type="HAMAP" id="MF_01974">
    <property type="entry name" value="MetAP_1"/>
    <property type="match status" value="1"/>
</dbReference>
<comment type="cofactor">
    <cofactor evidence="6">
        <name>Co(2+)</name>
        <dbReference type="ChEBI" id="CHEBI:48828"/>
    </cofactor>
    <cofactor evidence="6">
        <name>Zn(2+)</name>
        <dbReference type="ChEBI" id="CHEBI:29105"/>
    </cofactor>
    <cofactor evidence="6">
        <name>Mn(2+)</name>
        <dbReference type="ChEBI" id="CHEBI:29035"/>
    </cofactor>
    <cofactor evidence="6">
        <name>Fe(2+)</name>
        <dbReference type="ChEBI" id="CHEBI:29033"/>
    </cofactor>
    <text evidence="6">Binds 2 divalent metal cations per subunit. Has a high-affinity and a low affinity metal-binding site. The true nature of the physiological cofactor is under debate. The enzyme is active with cobalt, zinc, manganese or divalent iron ions. Most likely, methionine aminopeptidases function as mononuclear Fe(2+)-metalloproteases under physiological conditions, and the catalytically relevant metal-binding site has been assigned to the histidine-containing high-affinity site.</text>
</comment>
<feature type="binding site" evidence="6">
    <location>
        <position position="93"/>
    </location>
    <ligand>
        <name>a divalent metal cation</name>
        <dbReference type="ChEBI" id="CHEBI:60240"/>
        <label>1</label>
    </ligand>
</feature>
<accession>A0A0G1PHP3</accession>
<evidence type="ECO:0000256" key="2">
    <source>
        <dbReference type="ARBA" id="ARBA00022438"/>
    </source>
</evidence>
<evidence type="ECO:0000256" key="1">
    <source>
        <dbReference type="ARBA" id="ARBA00002521"/>
    </source>
</evidence>
<evidence type="ECO:0000256" key="6">
    <source>
        <dbReference type="HAMAP-Rule" id="MF_01974"/>
    </source>
</evidence>
<dbReference type="GO" id="GO:0005829">
    <property type="term" value="C:cytosol"/>
    <property type="evidence" value="ECO:0007669"/>
    <property type="project" value="TreeGrafter"/>
</dbReference>
<dbReference type="GO" id="GO:0004239">
    <property type="term" value="F:initiator methionyl aminopeptidase activity"/>
    <property type="evidence" value="ECO:0007669"/>
    <property type="project" value="UniProtKB-UniRule"/>
</dbReference>
<dbReference type="PRINTS" id="PR00599">
    <property type="entry name" value="MAPEPTIDASE"/>
</dbReference>
<comment type="function">
    <text evidence="1 6">Removes the N-terminal methionine from nascent proteins. The N-terminal methionine is often cleaved when the second residue in the primary sequence is small and uncharged (Met-Ala-, Cys, Gly, Pro, Ser, Thr, or Val). Requires deformylation of the N(alpha)-formylated initiator methionine before it can be hydrolyzed.</text>
</comment>
<dbReference type="Gene3D" id="3.90.230.10">
    <property type="entry name" value="Creatinase/methionine aminopeptidase superfamily"/>
    <property type="match status" value="1"/>
</dbReference>
<comment type="subunit">
    <text evidence="6">Monomer.</text>
</comment>
<dbReference type="GO" id="GO:0046872">
    <property type="term" value="F:metal ion binding"/>
    <property type="evidence" value="ECO:0007669"/>
    <property type="project" value="UniProtKB-UniRule"/>
</dbReference>
<dbReference type="EC" id="3.4.11.18" evidence="6 7"/>
<sequence length="245" mass="26348">MNLKTDSELKIMQEGGRISAMALARVLELVRAGVSTLELNKMAEDTILQNGGTPSFKIVDGYDFATCINVNAGLVHGLPGRYKLELGDVVSVDLGTYYKGFHTDLSYTVEVETDKQREFLETGKRALENGIAACVLGNRVGDISHSIQRGVEKAGFSVSRDLIGHGIGRNLHESPQVPGYGRKNRGVPLQVGMTLAVEVIYQKGSPEIDLLDDGWTIVTADGSLAALFESTVAITANEPLVLTSL</sequence>
<dbReference type="InterPro" id="IPR002467">
    <property type="entry name" value="Pept_M24A_MAP1"/>
</dbReference>
<dbReference type="NCBIfam" id="TIGR00500">
    <property type="entry name" value="met_pdase_I"/>
    <property type="match status" value="1"/>
</dbReference>
<comment type="caution">
    <text evidence="9">The sequence shown here is derived from an EMBL/GenBank/DDBJ whole genome shotgun (WGS) entry which is preliminary data.</text>
</comment>
<feature type="domain" description="Peptidase M24" evidence="8">
    <location>
        <begin position="11"/>
        <end position="235"/>
    </location>
</feature>
<organism evidence="9 10">
    <name type="scientific">candidate division WWE3 bacterium GW2011_GWA1_46_21</name>
    <dbReference type="NCBI Taxonomy" id="1619107"/>
    <lineage>
        <taxon>Bacteria</taxon>
        <taxon>Katanobacteria</taxon>
    </lineage>
</organism>
<evidence type="ECO:0000313" key="10">
    <source>
        <dbReference type="Proteomes" id="UP000034732"/>
    </source>
</evidence>
<dbReference type="AlphaFoldDB" id="A0A0G1PHP3"/>
<feature type="binding site" evidence="6">
    <location>
        <position position="198"/>
    </location>
    <ligand>
        <name>a divalent metal cation</name>
        <dbReference type="ChEBI" id="CHEBI:60240"/>
        <label>2</label>
        <note>catalytic</note>
    </ligand>
</feature>
<dbReference type="EMBL" id="LCMF01000001">
    <property type="protein sequence ID" value="KKU32187.1"/>
    <property type="molecule type" value="Genomic_DNA"/>
</dbReference>
<evidence type="ECO:0000256" key="4">
    <source>
        <dbReference type="ARBA" id="ARBA00022723"/>
    </source>
</evidence>
<dbReference type="PATRIC" id="fig|1619107.3.peg.34"/>
<dbReference type="Pfam" id="PF00557">
    <property type="entry name" value="Peptidase_M24"/>
    <property type="match status" value="1"/>
</dbReference>
<keyword evidence="5 6" id="KW-0378">Hydrolase</keyword>